<evidence type="ECO:0000313" key="2">
    <source>
        <dbReference type="Proteomes" id="UP000289738"/>
    </source>
</evidence>
<dbReference type="PANTHER" id="PTHR11011:SF99">
    <property type="entry name" value="FATTY ACYL-COA REDUCTASE 3"/>
    <property type="match status" value="1"/>
</dbReference>
<dbReference type="GO" id="GO:0035336">
    <property type="term" value="P:long-chain fatty-acyl-CoA metabolic process"/>
    <property type="evidence" value="ECO:0007669"/>
    <property type="project" value="TreeGrafter"/>
</dbReference>
<reference evidence="1 2" key="1">
    <citation type="submission" date="2019-01" db="EMBL/GenBank/DDBJ databases">
        <title>Sequencing of cultivated peanut Arachis hypogaea provides insights into genome evolution and oil improvement.</title>
        <authorList>
            <person name="Chen X."/>
        </authorList>
    </citation>
    <scope>NUCLEOTIDE SEQUENCE [LARGE SCALE GENOMIC DNA]</scope>
    <source>
        <strain evidence="2">cv. Fuhuasheng</strain>
        <tissue evidence="1">Leaves</tissue>
    </source>
</reference>
<sequence length="64" mass="7300">MGEMLLGSLKENIPVTSTYKEPFPRWIEGTRTVDSVVVTYGKGKLKCFILDQTALLDMRVYVFL</sequence>
<evidence type="ECO:0000313" key="1">
    <source>
        <dbReference type="EMBL" id="RYR43050.1"/>
    </source>
</evidence>
<organism evidence="1 2">
    <name type="scientific">Arachis hypogaea</name>
    <name type="common">Peanut</name>
    <dbReference type="NCBI Taxonomy" id="3818"/>
    <lineage>
        <taxon>Eukaryota</taxon>
        <taxon>Viridiplantae</taxon>
        <taxon>Streptophyta</taxon>
        <taxon>Embryophyta</taxon>
        <taxon>Tracheophyta</taxon>
        <taxon>Spermatophyta</taxon>
        <taxon>Magnoliopsida</taxon>
        <taxon>eudicotyledons</taxon>
        <taxon>Gunneridae</taxon>
        <taxon>Pentapetalae</taxon>
        <taxon>rosids</taxon>
        <taxon>fabids</taxon>
        <taxon>Fabales</taxon>
        <taxon>Fabaceae</taxon>
        <taxon>Papilionoideae</taxon>
        <taxon>50 kb inversion clade</taxon>
        <taxon>dalbergioids sensu lato</taxon>
        <taxon>Dalbergieae</taxon>
        <taxon>Pterocarpus clade</taxon>
        <taxon>Arachis</taxon>
    </lineage>
</organism>
<dbReference type="EMBL" id="SDMP01000008">
    <property type="protein sequence ID" value="RYR43050.1"/>
    <property type="molecule type" value="Genomic_DNA"/>
</dbReference>
<keyword evidence="2" id="KW-1185">Reference proteome</keyword>
<dbReference type="AlphaFoldDB" id="A0A445BWE7"/>
<name>A0A445BWE7_ARAHY</name>
<proteinExistence type="predicted"/>
<accession>A0A445BWE7</accession>
<gene>
    <name evidence="1" type="ORF">Ahy_A08g039484</name>
</gene>
<dbReference type="GO" id="GO:0080019">
    <property type="term" value="F:alcohol-forming very long-chain fatty acyl-CoA reductase activity"/>
    <property type="evidence" value="ECO:0007669"/>
    <property type="project" value="InterPro"/>
</dbReference>
<comment type="caution">
    <text evidence="1">The sequence shown here is derived from an EMBL/GenBank/DDBJ whole genome shotgun (WGS) entry which is preliminary data.</text>
</comment>
<dbReference type="InterPro" id="IPR026055">
    <property type="entry name" value="FAR"/>
</dbReference>
<dbReference type="Proteomes" id="UP000289738">
    <property type="component" value="Chromosome A08"/>
</dbReference>
<dbReference type="STRING" id="3818.A0A445BWE7"/>
<dbReference type="PANTHER" id="PTHR11011">
    <property type="entry name" value="MALE STERILITY PROTEIN 2-RELATED"/>
    <property type="match status" value="1"/>
</dbReference>
<protein>
    <submittedName>
        <fullName evidence="1">Uncharacterized protein</fullName>
    </submittedName>
</protein>
<dbReference type="GO" id="GO:0010345">
    <property type="term" value="P:suberin biosynthetic process"/>
    <property type="evidence" value="ECO:0007669"/>
    <property type="project" value="TreeGrafter"/>
</dbReference>